<proteinExistence type="inferred from homology"/>
<keyword evidence="4" id="KW-1185">Reference proteome</keyword>
<accession>A0AA41XB97</accession>
<gene>
    <name evidence="3" type="ORF">N1028_03790</name>
</gene>
<dbReference type="PANTHER" id="PTHR48107:SF7">
    <property type="entry name" value="RE15974P"/>
    <property type="match status" value="1"/>
</dbReference>
<dbReference type="Pfam" id="PF13561">
    <property type="entry name" value="adh_short_C2"/>
    <property type="match status" value="1"/>
</dbReference>
<dbReference type="EMBL" id="JANLCK010000002">
    <property type="protein sequence ID" value="MCS5725011.1"/>
    <property type="molecule type" value="Genomic_DNA"/>
</dbReference>
<evidence type="ECO:0000313" key="4">
    <source>
        <dbReference type="Proteomes" id="UP001165587"/>
    </source>
</evidence>
<reference evidence="3" key="1">
    <citation type="submission" date="2022-08" db="EMBL/GenBank/DDBJ databases">
        <authorList>
            <person name="Deng Y."/>
            <person name="Han X.-F."/>
            <person name="Zhang Y.-Q."/>
        </authorList>
    </citation>
    <scope>NUCLEOTIDE SEQUENCE</scope>
    <source>
        <strain evidence="3">CPCC 203407</strain>
    </source>
</reference>
<keyword evidence="2" id="KW-0560">Oxidoreductase</keyword>
<comment type="similarity">
    <text evidence="1">Belongs to the short-chain dehydrogenases/reductases (SDR) family.</text>
</comment>
<dbReference type="InterPro" id="IPR002347">
    <property type="entry name" value="SDR_fam"/>
</dbReference>
<protein>
    <submittedName>
        <fullName evidence="3">SDR family oxidoreductase</fullName>
    </submittedName>
</protein>
<organism evidence="3 4">
    <name type="scientific">Herbiconiux oxytropis</name>
    <dbReference type="NCBI Taxonomy" id="2970915"/>
    <lineage>
        <taxon>Bacteria</taxon>
        <taxon>Bacillati</taxon>
        <taxon>Actinomycetota</taxon>
        <taxon>Actinomycetes</taxon>
        <taxon>Micrococcales</taxon>
        <taxon>Microbacteriaceae</taxon>
        <taxon>Herbiconiux</taxon>
    </lineage>
</organism>
<dbReference type="InterPro" id="IPR036291">
    <property type="entry name" value="NAD(P)-bd_dom_sf"/>
</dbReference>
<dbReference type="AlphaFoldDB" id="A0AA41XB97"/>
<dbReference type="RefSeq" id="WP_259525487.1">
    <property type="nucleotide sequence ID" value="NZ_JANLCK010000002.1"/>
</dbReference>
<dbReference type="PANTHER" id="PTHR48107">
    <property type="entry name" value="NADPH-DEPENDENT ALDEHYDE REDUCTASE-LIKE PROTEIN, CHLOROPLASTIC-RELATED"/>
    <property type="match status" value="1"/>
</dbReference>
<comment type="caution">
    <text evidence="3">The sequence shown here is derived from an EMBL/GenBank/DDBJ whole genome shotgun (WGS) entry which is preliminary data.</text>
</comment>
<dbReference type="SUPFAM" id="SSF51735">
    <property type="entry name" value="NAD(P)-binding Rossmann-fold domains"/>
    <property type="match status" value="1"/>
</dbReference>
<dbReference type="PRINTS" id="PR00081">
    <property type="entry name" value="GDHRDH"/>
</dbReference>
<dbReference type="GO" id="GO:0016614">
    <property type="term" value="F:oxidoreductase activity, acting on CH-OH group of donors"/>
    <property type="evidence" value="ECO:0007669"/>
    <property type="project" value="UniProtKB-ARBA"/>
</dbReference>
<evidence type="ECO:0000313" key="3">
    <source>
        <dbReference type="EMBL" id="MCS5725011.1"/>
    </source>
</evidence>
<name>A0AA41XB97_9MICO</name>
<sequence length="255" mass="25906">MRAATGELAGRVAFVAGGSGALGRAVAERLSSLGASVAVHYRSSPARAEAVAAALGGPTIAVAADCTDPGEVDRAFAEVEAALGPVDILVNCAHPPDDSHPGVAEASPGLLERQLDGVRGHLALVQRAVPGMRAAGFGRIVYVSGALMARPSKGFGLFGAAKAAATTLTRYLALEEGGHGITANIIAPGRILDRDDDSVLDESFEQLADVLRGRLALPDWPDTHEVATVAALLVGEASGHLTGQTLWVTGGEPIA</sequence>
<evidence type="ECO:0000256" key="1">
    <source>
        <dbReference type="ARBA" id="ARBA00006484"/>
    </source>
</evidence>
<evidence type="ECO:0000256" key="2">
    <source>
        <dbReference type="ARBA" id="ARBA00023002"/>
    </source>
</evidence>
<dbReference type="Proteomes" id="UP001165587">
    <property type="component" value="Unassembled WGS sequence"/>
</dbReference>
<dbReference type="Gene3D" id="3.40.50.720">
    <property type="entry name" value="NAD(P)-binding Rossmann-like Domain"/>
    <property type="match status" value="1"/>
</dbReference>